<proteinExistence type="predicted"/>
<dbReference type="InterPro" id="IPR002797">
    <property type="entry name" value="Polysacc_synth"/>
</dbReference>
<evidence type="ECO:0000256" key="1">
    <source>
        <dbReference type="ARBA" id="ARBA00004651"/>
    </source>
</evidence>
<keyword evidence="5 6" id="KW-0472">Membrane</keyword>
<evidence type="ECO:0000256" key="2">
    <source>
        <dbReference type="ARBA" id="ARBA00022475"/>
    </source>
</evidence>
<evidence type="ECO:0000256" key="4">
    <source>
        <dbReference type="ARBA" id="ARBA00022989"/>
    </source>
</evidence>
<dbReference type="EMBL" id="RKLQ01000002">
    <property type="protein sequence ID" value="MBX0304766.1"/>
    <property type="molecule type" value="Genomic_DNA"/>
</dbReference>
<comment type="subcellular location">
    <subcellularLocation>
        <location evidence="1">Cell membrane</location>
        <topology evidence="1">Multi-pass membrane protein</topology>
    </subcellularLocation>
</comment>
<feature type="transmembrane region" description="Helical" evidence="6">
    <location>
        <begin position="394"/>
        <end position="417"/>
    </location>
</feature>
<feature type="transmembrane region" description="Helical" evidence="6">
    <location>
        <begin position="185"/>
        <end position="203"/>
    </location>
</feature>
<comment type="caution">
    <text evidence="7">The sequence shown here is derived from an EMBL/GenBank/DDBJ whole genome shotgun (WGS) entry which is preliminary data.</text>
</comment>
<feature type="transmembrane region" description="Helical" evidence="6">
    <location>
        <begin position="336"/>
        <end position="357"/>
    </location>
</feature>
<dbReference type="PANTHER" id="PTHR30250">
    <property type="entry name" value="PST FAMILY PREDICTED COLANIC ACID TRANSPORTER"/>
    <property type="match status" value="1"/>
</dbReference>
<dbReference type="CDD" id="cd13128">
    <property type="entry name" value="MATE_Wzx_like"/>
    <property type="match status" value="1"/>
</dbReference>
<name>A0A8J8C8T5_9EURY</name>
<feature type="transmembrane region" description="Helical" evidence="6">
    <location>
        <begin position="453"/>
        <end position="474"/>
    </location>
</feature>
<evidence type="ECO:0000313" key="7">
    <source>
        <dbReference type="EMBL" id="MBX0304766.1"/>
    </source>
</evidence>
<feature type="transmembrane region" description="Helical" evidence="6">
    <location>
        <begin position="262"/>
        <end position="285"/>
    </location>
</feature>
<evidence type="ECO:0000256" key="5">
    <source>
        <dbReference type="ARBA" id="ARBA00023136"/>
    </source>
</evidence>
<keyword evidence="8" id="KW-1185">Reference proteome</keyword>
<dbReference type="PANTHER" id="PTHR30250:SF27">
    <property type="entry name" value="POLYSACCHARIDE BIOSYNTHESIS PROTEIN"/>
    <property type="match status" value="1"/>
</dbReference>
<evidence type="ECO:0000313" key="8">
    <source>
        <dbReference type="Proteomes" id="UP000783863"/>
    </source>
</evidence>
<feature type="transmembrane region" description="Helical" evidence="6">
    <location>
        <begin position="12"/>
        <end position="33"/>
    </location>
</feature>
<feature type="transmembrane region" description="Helical" evidence="6">
    <location>
        <begin position="369"/>
        <end position="388"/>
    </location>
</feature>
<feature type="transmembrane region" description="Helical" evidence="6">
    <location>
        <begin position="306"/>
        <end position="330"/>
    </location>
</feature>
<accession>A0A8J8C8T5</accession>
<dbReference type="Pfam" id="PF01943">
    <property type="entry name" value="Polysacc_synt"/>
    <property type="match status" value="1"/>
</dbReference>
<dbReference type="Proteomes" id="UP000783863">
    <property type="component" value="Unassembled WGS sequence"/>
</dbReference>
<feature type="transmembrane region" description="Helical" evidence="6">
    <location>
        <begin position="128"/>
        <end position="146"/>
    </location>
</feature>
<feature type="transmembrane region" description="Helical" evidence="6">
    <location>
        <begin position="45"/>
        <end position="66"/>
    </location>
</feature>
<keyword evidence="2" id="KW-1003">Cell membrane</keyword>
<sequence>MDSDESQEGTIAEGAGFILVATILSTGIGFVIRTFLIRQLPTADYGLFALAITVGGLLTTVCSLGLRQGVARMVPRCETESGVRDVTLTALTSALGVSVLVSGTMVLFPSSISQYVIREPGLAPYLPVVGALVPGMTIQTVVIATFRGKKQVQEPIIIRNLVSPIARFGLIASVVLLGYGAFGAIVAWTTGVLLSTGVGIYSLSCRTNTFTGLTFTPRHRELLVFSLPLMFSSVMWTAVQQVDNLLIGYYETSVEVAIYDGAFLLARLLIIALSAFGFLFMPIFSELDESNELDRMQGVYQSTTEWAVLLVLPLYIALVLNPDTILTIVFGADYSLAAIPMVIILTGFFIHVLSGLSGDALIALGNTQLIMVGNIGVGIVNILLNIGLIPRWGIIGAAVASASSYALFNLGYLYWLYRDTGIVPFSKKFFVPLTLSSTILACIWLFANTQLELSMISIVTILSLSYLPHLAVIIRTKRITSGDKELMSKILAFREDKF</sequence>
<reference evidence="7" key="1">
    <citation type="submission" date="2021-06" db="EMBL/GenBank/DDBJ databases">
        <title>Halomicroarcula sp. F24A a new haloarchaeum isolated from saline soil.</title>
        <authorList>
            <person name="Duran-Viseras A."/>
            <person name="Sanchez-Porro C."/>
            <person name="Ventosa A."/>
        </authorList>
    </citation>
    <scope>NUCLEOTIDE SEQUENCE</scope>
    <source>
        <strain evidence="7">F24A</strain>
    </source>
</reference>
<dbReference type="InterPro" id="IPR050833">
    <property type="entry name" value="Poly_Biosynth_Transport"/>
</dbReference>
<feature type="transmembrane region" description="Helical" evidence="6">
    <location>
        <begin position="86"/>
        <end position="108"/>
    </location>
</feature>
<keyword evidence="4 6" id="KW-1133">Transmembrane helix</keyword>
<dbReference type="RefSeq" id="WP_220588965.1">
    <property type="nucleotide sequence ID" value="NZ_RKLQ01000002.1"/>
</dbReference>
<gene>
    <name evidence="7" type="ORF">EGD98_13910</name>
</gene>
<feature type="transmembrane region" description="Helical" evidence="6">
    <location>
        <begin position="429"/>
        <end position="447"/>
    </location>
</feature>
<keyword evidence="3 6" id="KW-0812">Transmembrane</keyword>
<evidence type="ECO:0000256" key="3">
    <source>
        <dbReference type="ARBA" id="ARBA00022692"/>
    </source>
</evidence>
<dbReference type="AlphaFoldDB" id="A0A8J8C8T5"/>
<dbReference type="GO" id="GO:0005886">
    <property type="term" value="C:plasma membrane"/>
    <property type="evidence" value="ECO:0007669"/>
    <property type="project" value="UniProtKB-SubCell"/>
</dbReference>
<organism evidence="7 8">
    <name type="scientific">Haloarcula salinisoli</name>
    <dbReference type="NCBI Taxonomy" id="2487746"/>
    <lineage>
        <taxon>Archaea</taxon>
        <taxon>Methanobacteriati</taxon>
        <taxon>Methanobacteriota</taxon>
        <taxon>Stenosarchaea group</taxon>
        <taxon>Halobacteria</taxon>
        <taxon>Halobacteriales</taxon>
        <taxon>Haloarculaceae</taxon>
        <taxon>Haloarcula</taxon>
    </lineage>
</organism>
<protein>
    <submittedName>
        <fullName evidence="7">Oligosaccharide flippase family protein</fullName>
    </submittedName>
</protein>
<feature type="transmembrane region" description="Helical" evidence="6">
    <location>
        <begin position="223"/>
        <end position="242"/>
    </location>
</feature>
<evidence type="ECO:0000256" key="6">
    <source>
        <dbReference type="SAM" id="Phobius"/>
    </source>
</evidence>